<gene>
    <name evidence="9" type="ORF">HCU74_02150</name>
</gene>
<protein>
    <submittedName>
        <fullName evidence="9">PH regulation protein F</fullName>
    </submittedName>
</protein>
<dbReference type="Proteomes" id="UP000765845">
    <property type="component" value="Unassembled WGS sequence"/>
</dbReference>
<evidence type="ECO:0000313" key="9">
    <source>
        <dbReference type="EMBL" id="NKI16213.1"/>
    </source>
</evidence>
<evidence type="ECO:0000256" key="4">
    <source>
        <dbReference type="ARBA" id="ARBA00022475"/>
    </source>
</evidence>
<evidence type="ECO:0000256" key="6">
    <source>
        <dbReference type="ARBA" id="ARBA00022989"/>
    </source>
</evidence>
<keyword evidence="10" id="KW-1185">Reference proteome</keyword>
<evidence type="ECO:0000256" key="3">
    <source>
        <dbReference type="ARBA" id="ARBA00022448"/>
    </source>
</evidence>
<dbReference type="InterPro" id="IPR007208">
    <property type="entry name" value="MrpF/PhaF-like"/>
</dbReference>
<evidence type="ECO:0000256" key="8">
    <source>
        <dbReference type="SAM" id="Phobius"/>
    </source>
</evidence>
<name>A0ABX1GAM0_9GAMM</name>
<organism evidence="9 10">
    <name type="scientific">Spongiibacter thalassae</name>
    <dbReference type="NCBI Taxonomy" id="2721624"/>
    <lineage>
        <taxon>Bacteria</taxon>
        <taxon>Pseudomonadati</taxon>
        <taxon>Pseudomonadota</taxon>
        <taxon>Gammaproteobacteria</taxon>
        <taxon>Cellvibrionales</taxon>
        <taxon>Spongiibacteraceae</taxon>
        <taxon>Spongiibacter</taxon>
    </lineage>
</organism>
<keyword evidence="5 8" id="KW-0812">Transmembrane</keyword>
<keyword evidence="7 8" id="KW-0472">Membrane</keyword>
<reference evidence="9 10" key="1">
    <citation type="submission" date="2020-04" db="EMBL/GenBank/DDBJ databases">
        <authorList>
            <person name="Yoon J."/>
        </authorList>
    </citation>
    <scope>NUCLEOTIDE SEQUENCE [LARGE SCALE GENOMIC DNA]</scope>
    <source>
        <strain evidence="9 10">KMU-166</strain>
    </source>
</reference>
<comment type="caution">
    <text evidence="9">The sequence shown here is derived from an EMBL/GenBank/DDBJ whole genome shotgun (WGS) entry which is preliminary data.</text>
</comment>
<dbReference type="PANTHER" id="PTHR34702">
    <property type="entry name" value="NA(+)/H(+) ANTIPORTER SUBUNIT F1"/>
    <property type="match status" value="1"/>
</dbReference>
<keyword evidence="4" id="KW-1003">Cell membrane</keyword>
<evidence type="ECO:0000313" key="10">
    <source>
        <dbReference type="Proteomes" id="UP000765845"/>
    </source>
</evidence>
<sequence>MLTVTTITLLVVMAMALSRAFVGPTVFDRILAANVFGTKTVLLIAVVGFLFGRPEFLDIALVYALINFIGVVGMLRLIEYLEEDKQSTEDGR</sequence>
<comment type="similarity">
    <text evidence="2">Belongs to the CPA3 antiporters (TC 2.A.63) subunit F family.</text>
</comment>
<proteinExistence type="inferred from homology"/>
<keyword evidence="6 8" id="KW-1133">Transmembrane helix</keyword>
<keyword evidence="3" id="KW-0813">Transport</keyword>
<evidence type="ECO:0000256" key="7">
    <source>
        <dbReference type="ARBA" id="ARBA00023136"/>
    </source>
</evidence>
<feature type="transmembrane region" description="Helical" evidence="8">
    <location>
        <begin position="59"/>
        <end position="78"/>
    </location>
</feature>
<feature type="transmembrane region" description="Helical" evidence="8">
    <location>
        <begin position="30"/>
        <end position="52"/>
    </location>
</feature>
<evidence type="ECO:0000256" key="5">
    <source>
        <dbReference type="ARBA" id="ARBA00022692"/>
    </source>
</evidence>
<dbReference type="Pfam" id="PF04066">
    <property type="entry name" value="MrpF_PhaF"/>
    <property type="match status" value="1"/>
</dbReference>
<dbReference type="PANTHER" id="PTHR34702:SF1">
    <property type="entry name" value="NA(+)_H(+) ANTIPORTER SUBUNIT F"/>
    <property type="match status" value="1"/>
</dbReference>
<dbReference type="EMBL" id="JAAWWK010000001">
    <property type="protein sequence ID" value="NKI16213.1"/>
    <property type="molecule type" value="Genomic_DNA"/>
</dbReference>
<evidence type="ECO:0000256" key="1">
    <source>
        <dbReference type="ARBA" id="ARBA00004651"/>
    </source>
</evidence>
<comment type="subcellular location">
    <subcellularLocation>
        <location evidence="1">Cell membrane</location>
        <topology evidence="1">Multi-pass membrane protein</topology>
    </subcellularLocation>
</comment>
<evidence type="ECO:0000256" key="2">
    <source>
        <dbReference type="ARBA" id="ARBA00009212"/>
    </source>
</evidence>
<accession>A0ABX1GAM0</accession>